<dbReference type="SUPFAM" id="SSF52540">
    <property type="entry name" value="P-loop containing nucleoside triphosphate hydrolases"/>
    <property type="match status" value="1"/>
</dbReference>
<evidence type="ECO:0000256" key="5">
    <source>
        <dbReference type="SAM" id="Phobius"/>
    </source>
</evidence>
<evidence type="ECO:0000313" key="8">
    <source>
        <dbReference type="EMBL" id="KAF9755992.1"/>
    </source>
</evidence>
<proteinExistence type="predicted"/>
<dbReference type="InterPro" id="IPR003439">
    <property type="entry name" value="ABC_transporter-like_ATP-bd"/>
</dbReference>
<evidence type="ECO:0000256" key="3">
    <source>
        <dbReference type="ARBA" id="ARBA00022989"/>
    </source>
</evidence>
<dbReference type="InterPro" id="IPR011527">
    <property type="entry name" value="ABC1_TM_dom"/>
</dbReference>
<evidence type="ECO:0000259" key="6">
    <source>
        <dbReference type="Pfam" id="PF00005"/>
    </source>
</evidence>
<evidence type="ECO:0000256" key="2">
    <source>
        <dbReference type="ARBA" id="ARBA00022692"/>
    </source>
</evidence>
<organism evidence="8 9">
    <name type="scientific">Bionectria ochroleuca</name>
    <name type="common">Gliocladium roseum</name>
    <dbReference type="NCBI Taxonomy" id="29856"/>
    <lineage>
        <taxon>Eukaryota</taxon>
        <taxon>Fungi</taxon>
        <taxon>Dikarya</taxon>
        <taxon>Ascomycota</taxon>
        <taxon>Pezizomycotina</taxon>
        <taxon>Sordariomycetes</taxon>
        <taxon>Hypocreomycetidae</taxon>
        <taxon>Hypocreales</taxon>
        <taxon>Bionectriaceae</taxon>
        <taxon>Clonostachys</taxon>
    </lineage>
</organism>
<keyword evidence="4 5" id="KW-0472">Membrane</keyword>
<dbReference type="InterPro" id="IPR039421">
    <property type="entry name" value="Type_1_exporter"/>
</dbReference>
<dbReference type="GO" id="GO:0140359">
    <property type="term" value="F:ABC-type transporter activity"/>
    <property type="evidence" value="ECO:0007669"/>
    <property type="project" value="InterPro"/>
</dbReference>
<feature type="domain" description="ABC transmembrane type-1" evidence="7">
    <location>
        <begin position="196"/>
        <end position="282"/>
    </location>
</feature>
<dbReference type="Pfam" id="PF00664">
    <property type="entry name" value="ABC_membrane"/>
    <property type="match status" value="1"/>
</dbReference>
<evidence type="ECO:0000256" key="4">
    <source>
        <dbReference type="ARBA" id="ARBA00023136"/>
    </source>
</evidence>
<dbReference type="Pfam" id="PF00005">
    <property type="entry name" value="ABC_tran"/>
    <property type="match status" value="1"/>
</dbReference>
<dbReference type="Gene3D" id="3.40.50.300">
    <property type="entry name" value="P-loop containing nucleotide triphosphate hydrolases"/>
    <property type="match status" value="1"/>
</dbReference>
<reference evidence="8" key="1">
    <citation type="submission" date="2020-10" db="EMBL/GenBank/DDBJ databases">
        <title>High-Quality Genome Resource of Clonostachys rosea strain S41 by Oxford Nanopore Long-Read Sequencing.</title>
        <authorList>
            <person name="Wang H."/>
        </authorList>
    </citation>
    <scope>NUCLEOTIDE SEQUENCE</scope>
    <source>
        <strain evidence="8">S41</strain>
    </source>
</reference>
<keyword evidence="2 5" id="KW-0812">Transmembrane</keyword>
<dbReference type="GO" id="GO:0005774">
    <property type="term" value="C:vacuolar membrane"/>
    <property type="evidence" value="ECO:0007669"/>
    <property type="project" value="TreeGrafter"/>
</dbReference>
<dbReference type="PANTHER" id="PTHR24221:SF651">
    <property type="entry name" value="HEAVY METAL TOLERANCE PROTEIN"/>
    <property type="match status" value="1"/>
</dbReference>
<name>A0A8H7NHG5_BIOOC</name>
<accession>A0A8H7NHG5</accession>
<comment type="subcellular location">
    <subcellularLocation>
        <location evidence="1">Membrane</location>
        <topology evidence="1">Multi-pass membrane protein</topology>
    </subcellularLocation>
</comment>
<dbReference type="Gene3D" id="1.20.1560.10">
    <property type="entry name" value="ABC transporter type 1, transmembrane domain"/>
    <property type="match status" value="1"/>
</dbReference>
<gene>
    <name evidence="8" type="ORF">IM811_011433</name>
</gene>
<evidence type="ECO:0000313" key="9">
    <source>
        <dbReference type="Proteomes" id="UP000616885"/>
    </source>
</evidence>
<dbReference type="Proteomes" id="UP000616885">
    <property type="component" value="Unassembled WGS sequence"/>
</dbReference>
<comment type="caution">
    <text evidence="8">The sequence shown here is derived from an EMBL/GenBank/DDBJ whole genome shotgun (WGS) entry which is preliminary data.</text>
</comment>
<evidence type="ECO:0000256" key="1">
    <source>
        <dbReference type="ARBA" id="ARBA00004141"/>
    </source>
</evidence>
<dbReference type="GO" id="GO:0016887">
    <property type="term" value="F:ATP hydrolysis activity"/>
    <property type="evidence" value="ECO:0007669"/>
    <property type="project" value="InterPro"/>
</dbReference>
<feature type="transmembrane region" description="Helical" evidence="5">
    <location>
        <begin position="69"/>
        <end position="89"/>
    </location>
</feature>
<dbReference type="GO" id="GO:0005524">
    <property type="term" value="F:ATP binding"/>
    <property type="evidence" value="ECO:0007669"/>
    <property type="project" value="InterPro"/>
</dbReference>
<dbReference type="InterPro" id="IPR027417">
    <property type="entry name" value="P-loop_NTPase"/>
</dbReference>
<dbReference type="SUPFAM" id="SSF90123">
    <property type="entry name" value="ABC transporter transmembrane region"/>
    <property type="match status" value="1"/>
</dbReference>
<dbReference type="PANTHER" id="PTHR24221">
    <property type="entry name" value="ATP-BINDING CASSETTE SUB-FAMILY B"/>
    <property type="match status" value="1"/>
</dbReference>
<evidence type="ECO:0000259" key="7">
    <source>
        <dbReference type="Pfam" id="PF00664"/>
    </source>
</evidence>
<feature type="domain" description="ABC transporter" evidence="6">
    <location>
        <begin position="344"/>
        <end position="446"/>
    </location>
</feature>
<dbReference type="InterPro" id="IPR036640">
    <property type="entry name" value="ABC1_TM_sf"/>
</dbReference>
<sequence length="453" mass="51083">MEEIANAGGLWPWMKRFRIFWKFVWPVGRTGLQGRFITAIAIVILQRLVTFTCTYIYRDLVSGVQQGTSATWFWIGILASLMFMDGVILPNSRDYLWFPVLARRTIVLRNAAYTKVMSLGASYHSATSPTEVTGAVDLAMGVGQFFDGIFFELSPKTLDLCLATFGLIKLGPWMIPARSRFNTTQIVQETSRQDGLRGYHSIANFGRIAYEIQKATQAVTAWVQAGLDYDFFELHMGAYKGLVLQAGYVVALGLIFKEIQMGQRLIGDISVLTTFYLQLIGSAKFFTSFGTEQFKALLDSNRLRKILELEPDAKDGVEELKITNGRLEFKNVTFEYKNTGTRVLTNLNLDIKGGRKVGIVGPNGMGKSTLFQLLMRQERLLEGEGTITIDGQDINTVTERTLYANIGRMEQNPYFFNATVRQNITYAMPNATTEELHQVCRQAEIFDVIMKKE</sequence>
<evidence type="ECO:0008006" key="10">
    <source>
        <dbReference type="Google" id="ProtNLM"/>
    </source>
</evidence>
<feature type="transmembrane region" description="Helical" evidence="5">
    <location>
        <begin position="36"/>
        <end position="57"/>
    </location>
</feature>
<keyword evidence="3 5" id="KW-1133">Transmembrane helix</keyword>
<dbReference type="AlphaFoldDB" id="A0A8H7NHG5"/>
<dbReference type="EMBL" id="JADCTT010000003">
    <property type="protein sequence ID" value="KAF9755992.1"/>
    <property type="molecule type" value="Genomic_DNA"/>
</dbReference>
<protein>
    <recommendedName>
        <fullName evidence="10">ABC transmembrane type-1 domain-containing protein</fullName>
    </recommendedName>
</protein>